<name>I7LXQ5_TETTS</name>
<accession>I7LXQ5</accession>
<feature type="region of interest" description="Disordered" evidence="2">
    <location>
        <begin position="478"/>
        <end position="513"/>
    </location>
</feature>
<feature type="compositionally biased region" description="Polar residues" evidence="2">
    <location>
        <begin position="478"/>
        <end position="492"/>
    </location>
</feature>
<evidence type="ECO:0000256" key="2">
    <source>
        <dbReference type="SAM" id="MobiDB-lite"/>
    </source>
</evidence>
<dbReference type="KEGG" id="tet:TTHERM_00765350"/>
<organism evidence="3 4">
    <name type="scientific">Tetrahymena thermophila (strain SB210)</name>
    <dbReference type="NCBI Taxonomy" id="312017"/>
    <lineage>
        <taxon>Eukaryota</taxon>
        <taxon>Sar</taxon>
        <taxon>Alveolata</taxon>
        <taxon>Ciliophora</taxon>
        <taxon>Intramacronucleata</taxon>
        <taxon>Oligohymenophorea</taxon>
        <taxon>Hymenostomatida</taxon>
        <taxon>Tetrahymenina</taxon>
        <taxon>Tetrahymenidae</taxon>
        <taxon>Tetrahymena</taxon>
    </lineage>
</organism>
<feature type="compositionally biased region" description="Polar residues" evidence="2">
    <location>
        <begin position="221"/>
        <end position="231"/>
    </location>
</feature>
<evidence type="ECO:0000313" key="4">
    <source>
        <dbReference type="Proteomes" id="UP000009168"/>
    </source>
</evidence>
<feature type="compositionally biased region" description="Polar residues" evidence="2">
    <location>
        <begin position="388"/>
        <end position="402"/>
    </location>
</feature>
<dbReference type="Proteomes" id="UP000009168">
    <property type="component" value="Unassembled WGS sequence"/>
</dbReference>
<feature type="region of interest" description="Disordered" evidence="2">
    <location>
        <begin position="1"/>
        <end position="25"/>
    </location>
</feature>
<keyword evidence="4" id="KW-1185">Reference proteome</keyword>
<feature type="coiled-coil region" evidence="1">
    <location>
        <begin position="803"/>
        <end position="830"/>
    </location>
</feature>
<evidence type="ECO:0000313" key="3">
    <source>
        <dbReference type="EMBL" id="EAS05149.2"/>
    </source>
</evidence>
<proteinExistence type="predicted"/>
<reference evidence="4" key="1">
    <citation type="journal article" date="2006" name="PLoS Biol.">
        <title>Macronuclear genome sequence of the ciliate Tetrahymena thermophila, a model eukaryote.</title>
        <authorList>
            <person name="Eisen J.A."/>
            <person name="Coyne R.S."/>
            <person name="Wu M."/>
            <person name="Wu D."/>
            <person name="Thiagarajan M."/>
            <person name="Wortman J.R."/>
            <person name="Badger J.H."/>
            <person name="Ren Q."/>
            <person name="Amedeo P."/>
            <person name="Jones K.M."/>
            <person name="Tallon L.J."/>
            <person name="Delcher A.L."/>
            <person name="Salzberg S.L."/>
            <person name="Silva J.C."/>
            <person name="Haas B.J."/>
            <person name="Majoros W.H."/>
            <person name="Farzad M."/>
            <person name="Carlton J.M."/>
            <person name="Smith R.K. Jr."/>
            <person name="Garg J."/>
            <person name="Pearlman R.E."/>
            <person name="Karrer K.M."/>
            <person name="Sun L."/>
            <person name="Manning G."/>
            <person name="Elde N.C."/>
            <person name="Turkewitz A.P."/>
            <person name="Asai D.J."/>
            <person name="Wilkes D.E."/>
            <person name="Wang Y."/>
            <person name="Cai H."/>
            <person name="Collins K."/>
            <person name="Stewart B.A."/>
            <person name="Lee S.R."/>
            <person name="Wilamowska K."/>
            <person name="Weinberg Z."/>
            <person name="Ruzzo W.L."/>
            <person name="Wloga D."/>
            <person name="Gaertig J."/>
            <person name="Frankel J."/>
            <person name="Tsao C.-C."/>
            <person name="Gorovsky M.A."/>
            <person name="Keeling P.J."/>
            <person name="Waller R.F."/>
            <person name="Patron N.J."/>
            <person name="Cherry J.M."/>
            <person name="Stover N.A."/>
            <person name="Krieger C.J."/>
            <person name="del Toro C."/>
            <person name="Ryder H.F."/>
            <person name="Williamson S.C."/>
            <person name="Barbeau R.A."/>
            <person name="Hamilton E.P."/>
            <person name="Orias E."/>
        </authorList>
    </citation>
    <scope>NUCLEOTIDE SEQUENCE [LARGE SCALE GENOMIC DNA]</scope>
    <source>
        <strain evidence="4">SB210</strain>
    </source>
</reference>
<protein>
    <submittedName>
        <fullName evidence="3">Uncharacterized protein</fullName>
    </submittedName>
</protein>
<feature type="region of interest" description="Disordered" evidence="2">
    <location>
        <begin position="217"/>
        <end position="280"/>
    </location>
</feature>
<dbReference type="GeneID" id="7824555"/>
<dbReference type="InParanoid" id="I7LXQ5"/>
<gene>
    <name evidence="3" type="ORF">TTHERM_00765350</name>
</gene>
<dbReference type="EMBL" id="GG662407">
    <property type="protein sequence ID" value="EAS05149.2"/>
    <property type="molecule type" value="Genomic_DNA"/>
</dbReference>
<dbReference type="AlphaFoldDB" id="I7LXQ5"/>
<feature type="compositionally biased region" description="Low complexity" evidence="2">
    <location>
        <begin position="265"/>
        <end position="280"/>
    </location>
</feature>
<feature type="compositionally biased region" description="Basic and acidic residues" evidence="2">
    <location>
        <begin position="1"/>
        <end position="24"/>
    </location>
</feature>
<feature type="compositionally biased region" description="Low complexity" evidence="2">
    <location>
        <begin position="246"/>
        <end position="258"/>
    </location>
</feature>
<sequence length="1143" mass="133718">MKQEDMRQNVSDSKEEPGFQHDTKIQTFKYMPYSQKNKNMPAKIIYQKEPDRLKLQIQEDIIDISNELKGKQKQNFDSPSKIIGQQFFKIQQDELSGNQMKDFRQKQASVGQNPNKLSQNYSTGEFNQSKKISQIVEQQMSNLQNTFTTQIIKKSTNLDFDLSRSLKNNFTHSKDQSTQNYLKRKSVVEIKSSAQQNLDNLVSPSSNKSNQYSFFKAVEPDQTTKQTQVRHSSLDSKPRYQNNIQLPSLVNNNSNSPSATQKGYNIQNQNNSNSFQNSNKSISYRNHRSSFLSYFSNQGETANSTPTNNTNKYSLHIKDNIYQQLEQKQFIQGSVNNYENRASPNNSKFQSIFSQSQQKQDTYNAIFNKYEKSFQQGDEYLSNRRKSNLQSSKVSLSNPTTPQNSKQNFNKQNQNSQFYRMSFQQQYGTPKMTNLEKLEIDSDKFTFDQFQADQKSQNNAQYHFQQLSNSNNINENYLSDNQNIKNDQNSSDHSLHNEKQVQVNQGSTNKQSPSLVNIANLSESTNLTYNQNQGNADNLQLKISNNEFFNEIKSPGQQSQSITLTSISFKDFESIKTQCLKIIKDQLFSEDYHKHSFENAAEIPHNQQTDTIVKFVSLCLEELQQDFFYHQIDHSNPSFVNFKEIETPNQFSFNQLSIQSINHSVNWPKLSFQYPQKFCQTFVERVTSLLEQNDILKKRIQYVKRLVSYNFRKYFCYKDFISEIKGTQNLNNIIEKIIKNIQKFYNNQQIIGYFSDIKSVSYCLLEGDKMGIDKIINKHIIFPNFVNQLSIQHENENDLSTQQENIKIEIQQNQNMSNQLKENTENKQNEKLSSSKLYQLTGIKARKNNHSSTKDKELPGQWKFNPVSFFDIKINIFNTLIEEEFVSSHSIMKILEQIETLRYGTFRCFFGNDIVLSYSEHVKNILNLIPENHLHLILNNSSQGNIKRDFQLFFNQFCEHIFVENSSTQQLKSLCVSQNINLNTETFFLLENQINYIINAMKIIPLCQRKDIKYKLQKLKRSLNLSDIFDNVYDNLIEIVNELQVYSDKQFAQNKQYTDEQIKSIKSNFKYFQYLLHTVLCTEGAFSNYDMGFAFSEHNVKEDSLNFWIKYLKRILQKYNIKNAVISSIEQILIEIIQNKVFI</sequence>
<feature type="region of interest" description="Disordered" evidence="2">
    <location>
        <begin position="385"/>
        <end position="410"/>
    </location>
</feature>
<evidence type="ECO:0000256" key="1">
    <source>
        <dbReference type="SAM" id="Coils"/>
    </source>
</evidence>
<dbReference type="RefSeq" id="XP_001025394.2">
    <property type="nucleotide sequence ID" value="XM_001025394.2"/>
</dbReference>
<keyword evidence="1" id="KW-0175">Coiled coil</keyword>
<feature type="compositionally biased region" description="Polar residues" evidence="2">
    <location>
        <begin position="500"/>
        <end position="513"/>
    </location>
</feature>